<evidence type="ECO:0000313" key="1">
    <source>
        <dbReference type="EMBL" id="SJM33126.1"/>
    </source>
</evidence>
<dbReference type="Proteomes" id="UP000245698">
    <property type="component" value="Unassembled WGS sequence"/>
</dbReference>
<protein>
    <recommendedName>
        <fullName evidence="3">Arc-like DNA binding domain-containing protein</fullName>
    </recommendedName>
</protein>
<reference evidence="2" key="1">
    <citation type="submission" date="2016-12" db="EMBL/GenBank/DDBJ databases">
        <authorList>
            <person name="Brunel B."/>
        </authorList>
    </citation>
    <scope>NUCLEOTIDE SEQUENCE [LARGE SCALE GENOMIC DNA]</scope>
</reference>
<evidence type="ECO:0008006" key="3">
    <source>
        <dbReference type="Google" id="ProtNLM"/>
    </source>
</evidence>
<dbReference type="RefSeq" id="WP_123149935.1">
    <property type="nucleotide sequence ID" value="NZ_FUIG01000042.1"/>
</dbReference>
<accession>A0A2P9APS6</accession>
<dbReference type="SUPFAM" id="SSF47598">
    <property type="entry name" value="Ribbon-helix-helix"/>
    <property type="match status" value="1"/>
</dbReference>
<keyword evidence="2" id="KW-1185">Reference proteome</keyword>
<organism evidence="1 2">
    <name type="scientific">Mesorhizobium delmotii</name>
    <dbReference type="NCBI Taxonomy" id="1631247"/>
    <lineage>
        <taxon>Bacteria</taxon>
        <taxon>Pseudomonadati</taxon>
        <taxon>Pseudomonadota</taxon>
        <taxon>Alphaproteobacteria</taxon>
        <taxon>Hyphomicrobiales</taxon>
        <taxon>Phyllobacteriaceae</taxon>
        <taxon>Mesorhizobium</taxon>
    </lineage>
</organism>
<evidence type="ECO:0000313" key="2">
    <source>
        <dbReference type="Proteomes" id="UP000245698"/>
    </source>
</evidence>
<dbReference type="InterPro" id="IPR010985">
    <property type="entry name" value="Ribbon_hlx_hlx"/>
</dbReference>
<dbReference type="InterPro" id="IPR013321">
    <property type="entry name" value="Arc_rbn_hlx_hlx"/>
</dbReference>
<gene>
    <name evidence="1" type="ORF">BQ8482_340022</name>
</gene>
<dbReference type="AlphaFoldDB" id="A0A2P9APS6"/>
<dbReference type="GO" id="GO:0006355">
    <property type="term" value="P:regulation of DNA-templated transcription"/>
    <property type="evidence" value="ECO:0007669"/>
    <property type="project" value="InterPro"/>
</dbReference>
<name>A0A2P9APS6_9HYPH</name>
<dbReference type="EMBL" id="FUIG01000042">
    <property type="protein sequence ID" value="SJM33126.1"/>
    <property type="molecule type" value="Genomic_DNA"/>
</dbReference>
<proteinExistence type="predicted"/>
<dbReference type="Gene3D" id="1.10.1220.10">
    <property type="entry name" value="Met repressor-like"/>
    <property type="match status" value="1"/>
</dbReference>
<sequence>MAKRGDSPTADLKVRMKEPLRAKIEAAAAAKGVSMNAEAVDRLDRSFDDDTLFGSSVVRNWAIRLAHTFHDAGSRDEQMDQSSSWMRDPDALAKATYVAMQSLITDLARNPGVSFETAEMYVNELRAHLINAWVSAGRARFVDKDGKPMLPDIDWKGDDNAR</sequence>